<dbReference type="EMBL" id="CAACVG010007374">
    <property type="protein sequence ID" value="VEN45099.1"/>
    <property type="molecule type" value="Genomic_DNA"/>
</dbReference>
<dbReference type="OrthoDB" id="6629392at2759"/>
<gene>
    <name evidence="2" type="ORF">CALMAC_LOCUS7664</name>
</gene>
<name>A0A653CBP1_CALMS</name>
<proteinExistence type="predicted"/>
<accession>A0A653CBP1</accession>
<evidence type="ECO:0000256" key="1">
    <source>
        <dbReference type="SAM" id="Phobius"/>
    </source>
</evidence>
<keyword evidence="1" id="KW-0472">Membrane</keyword>
<keyword evidence="1" id="KW-0812">Transmembrane</keyword>
<keyword evidence="1" id="KW-1133">Transmembrane helix</keyword>
<protein>
    <submittedName>
        <fullName evidence="2">Uncharacterized protein</fullName>
    </submittedName>
</protein>
<dbReference type="Proteomes" id="UP000410492">
    <property type="component" value="Unassembled WGS sequence"/>
</dbReference>
<feature type="transmembrane region" description="Helical" evidence="1">
    <location>
        <begin position="78"/>
        <end position="98"/>
    </location>
</feature>
<dbReference type="AlphaFoldDB" id="A0A653CBP1"/>
<sequence length="149" mass="16796">MIAGGLERRGLVAAVLTRVGWGWGWDVTCRSPPTVRHTGHQEVFTAVRRKIAARRTHTSSHIDWSLAQRNKTKKQIGLKMKLFALVQLCIFSLFVYIADCLPVETNDVTNTVANKPVFGAPFDEIVVDTSLVVRRKNPNRQSRNNDNKN</sequence>
<evidence type="ECO:0000313" key="2">
    <source>
        <dbReference type="EMBL" id="VEN45099.1"/>
    </source>
</evidence>
<evidence type="ECO:0000313" key="3">
    <source>
        <dbReference type="Proteomes" id="UP000410492"/>
    </source>
</evidence>
<organism evidence="2 3">
    <name type="scientific">Callosobruchus maculatus</name>
    <name type="common">Southern cowpea weevil</name>
    <name type="synonym">Pulse bruchid</name>
    <dbReference type="NCBI Taxonomy" id="64391"/>
    <lineage>
        <taxon>Eukaryota</taxon>
        <taxon>Metazoa</taxon>
        <taxon>Ecdysozoa</taxon>
        <taxon>Arthropoda</taxon>
        <taxon>Hexapoda</taxon>
        <taxon>Insecta</taxon>
        <taxon>Pterygota</taxon>
        <taxon>Neoptera</taxon>
        <taxon>Endopterygota</taxon>
        <taxon>Coleoptera</taxon>
        <taxon>Polyphaga</taxon>
        <taxon>Cucujiformia</taxon>
        <taxon>Chrysomeloidea</taxon>
        <taxon>Chrysomelidae</taxon>
        <taxon>Bruchinae</taxon>
        <taxon>Bruchini</taxon>
        <taxon>Callosobruchus</taxon>
    </lineage>
</organism>
<reference evidence="2 3" key="1">
    <citation type="submission" date="2019-01" db="EMBL/GenBank/DDBJ databases">
        <authorList>
            <person name="Sayadi A."/>
        </authorList>
    </citation>
    <scope>NUCLEOTIDE SEQUENCE [LARGE SCALE GENOMIC DNA]</scope>
</reference>
<keyword evidence="3" id="KW-1185">Reference proteome</keyword>